<proteinExistence type="inferred from homology"/>
<reference evidence="3" key="1">
    <citation type="journal article" date="2020" name="mSystems">
        <title>Genome- and Community-Level Interaction Insights into Carbon Utilization and Element Cycling Functions of Hydrothermarchaeota in Hydrothermal Sediment.</title>
        <authorList>
            <person name="Zhou Z."/>
            <person name="Liu Y."/>
            <person name="Xu W."/>
            <person name="Pan J."/>
            <person name="Luo Z.H."/>
            <person name="Li M."/>
        </authorList>
    </citation>
    <scope>NUCLEOTIDE SEQUENCE [LARGE SCALE GENOMIC DNA]</scope>
    <source>
        <strain evidence="3">SpSt-747</strain>
    </source>
</reference>
<dbReference type="AlphaFoldDB" id="A0A7V3YG70"/>
<dbReference type="InterPro" id="IPR036291">
    <property type="entry name" value="NAD(P)-bd_dom_sf"/>
</dbReference>
<comment type="similarity">
    <text evidence="1">Belongs to the NAD(P)-dependent epimerase/dehydratase family.</text>
</comment>
<dbReference type="InterPro" id="IPR001509">
    <property type="entry name" value="Epimerase_deHydtase"/>
</dbReference>
<dbReference type="PANTHER" id="PTHR43000">
    <property type="entry name" value="DTDP-D-GLUCOSE 4,6-DEHYDRATASE-RELATED"/>
    <property type="match status" value="1"/>
</dbReference>
<dbReference type="Pfam" id="PF01370">
    <property type="entry name" value="Epimerase"/>
    <property type="match status" value="1"/>
</dbReference>
<gene>
    <name evidence="3" type="ORF">ENV30_03925</name>
</gene>
<sequence length="325" mass="36994">MALVLVTGGGGLLGSWVTYYLVDRGKRVLSFDLREANQDYLEDRRTAIVFFRGNVLEWSHLVQLFSGFPDIEGIIHTPAVMASPRYWNDPYAATFLNVVGTLNLLECARLFRIPKFLYVSSGAVYGETRDNPGELTHPVNPSDLYGASKASAEYLALQYGHHYGVDVRIVRPYFFFGPGLLPSEMTPVFRVLLGSLEGLEGLVLESGRDQRLGFTYVKDTAWGTVLAYEKEHLRYRIFNIATSEVTSFPDLARLAQKYSDHPREVILGPGKLFPRGETLDITLAQEELGFEPRYRMEEAVAEYACWVKRELQRRSRKETVQEYER</sequence>
<evidence type="ECO:0000256" key="1">
    <source>
        <dbReference type="ARBA" id="ARBA00007637"/>
    </source>
</evidence>
<protein>
    <submittedName>
        <fullName evidence="3">NAD(P)-dependent oxidoreductase</fullName>
    </submittedName>
</protein>
<evidence type="ECO:0000259" key="2">
    <source>
        <dbReference type="Pfam" id="PF01370"/>
    </source>
</evidence>
<organism evidence="3">
    <name type="scientific">Candidatus Caldatribacterium californiense</name>
    <dbReference type="NCBI Taxonomy" id="1454726"/>
    <lineage>
        <taxon>Bacteria</taxon>
        <taxon>Pseudomonadati</taxon>
        <taxon>Atribacterota</taxon>
        <taxon>Atribacteria</taxon>
        <taxon>Atribacterales</taxon>
        <taxon>Candidatus Caldatribacteriaceae</taxon>
        <taxon>Candidatus Caldatribacterium</taxon>
    </lineage>
</organism>
<name>A0A7V3YG70_9BACT</name>
<evidence type="ECO:0000313" key="3">
    <source>
        <dbReference type="EMBL" id="HGI30441.1"/>
    </source>
</evidence>
<dbReference type="Gene3D" id="3.40.50.720">
    <property type="entry name" value="NAD(P)-binding Rossmann-like Domain"/>
    <property type="match status" value="1"/>
</dbReference>
<accession>A0A7V3YG70</accession>
<dbReference type="SUPFAM" id="SSF51735">
    <property type="entry name" value="NAD(P)-binding Rossmann-fold domains"/>
    <property type="match status" value="1"/>
</dbReference>
<feature type="domain" description="NAD-dependent epimerase/dehydratase" evidence="2">
    <location>
        <begin position="4"/>
        <end position="241"/>
    </location>
</feature>
<comment type="caution">
    <text evidence="3">The sequence shown here is derived from an EMBL/GenBank/DDBJ whole genome shotgun (WGS) entry which is preliminary data.</text>
</comment>
<dbReference type="EMBL" id="DTFV01000057">
    <property type="protein sequence ID" value="HGI30441.1"/>
    <property type="molecule type" value="Genomic_DNA"/>
</dbReference>